<comment type="subcellular location">
    <subcellularLocation>
        <location evidence="1">Nucleus</location>
    </subcellularLocation>
</comment>
<feature type="domain" description="Myb-like" evidence="8">
    <location>
        <begin position="106"/>
        <end position="156"/>
    </location>
</feature>
<proteinExistence type="predicted"/>
<dbReference type="Proteomes" id="UP000054558">
    <property type="component" value="Unassembled WGS sequence"/>
</dbReference>
<keyword evidence="2" id="KW-0677">Repeat</keyword>
<feature type="domain" description="HTH myb-type" evidence="9">
    <location>
        <begin position="106"/>
        <end position="160"/>
    </location>
</feature>
<evidence type="ECO:0008006" key="12">
    <source>
        <dbReference type="Google" id="ProtNLM"/>
    </source>
</evidence>
<feature type="domain" description="Myb-like" evidence="8">
    <location>
        <begin position="53"/>
        <end position="105"/>
    </location>
</feature>
<evidence type="ECO:0000259" key="8">
    <source>
        <dbReference type="PROSITE" id="PS50090"/>
    </source>
</evidence>
<evidence type="ECO:0000256" key="7">
    <source>
        <dbReference type="SAM" id="MobiDB-lite"/>
    </source>
</evidence>
<dbReference type="Pfam" id="PF00249">
    <property type="entry name" value="Myb_DNA-binding"/>
    <property type="match status" value="2"/>
</dbReference>
<dbReference type="PANTHER" id="PTHR47995:SF18">
    <property type="entry name" value="TRANSCRIPTION FACTOR MYB65"/>
    <property type="match status" value="1"/>
</dbReference>
<dbReference type="STRING" id="105231.A0A1Y1I515"/>
<evidence type="ECO:0000256" key="3">
    <source>
        <dbReference type="ARBA" id="ARBA00023015"/>
    </source>
</evidence>
<feature type="domain" description="HTH myb-type" evidence="9">
    <location>
        <begin position="59"/>
        <end position="105"/>
    </location>
</feature>
<feature type="compositionally biased region" description="Polar residues" evidence="7">
    <location>
        <begin position="515"/>
        <end position="529"/>
    </location>
</feature>
<dbReference type="EMBL" id="DF237216">
    <property type="protein sequence ID" value="GAQ86040.1"/>
    <property type="molecule type" value="Genomic_DNA"/>
</dbReference>
<evidence type="ECO:0000259" key="9">
    <source>
        <dbReference type="PROSITE" id="PS51294"/>
    </source>
</evidence>
<dbReference type="PROSITE" id="PS50090">
    <property type="entry name" value="MYB_LIKE"/>
    <property type="match status" value="2"/>
</dbReference>
<name>A0A1Y1I515_KLENI</name>
<keyword evidence="4" id="KW-0238">DNA-binding</keyword>
<feature type="region of interest" description="Disordered" evidence="7">
    <location>
        <begin position="309"/>
        <end position="378"/>
    </location>
</feature>
<dbReference type="InterPro" id="IPR009057">
    <property type="entry name" value="Homeodomain-like_sf"/>
</dbReference>
<keyword evidence="6" id="KW-0539">Nucleus</keyword>
<feature type="region of interest" description="Disordered" evidence="7">
    <location>
        <begin position="179"/>
        <end position="221"/>
    </location>
</feature>
<dbReference type="SUPFAM" id="SSF46689">
    <property type="entry name" value="Homeodomain-like"/>
    <property type="match status" value="1"/>
</dbReference>
<dbReference type="InterPro" id="IPR001005">
    <property type="entry name" value="SANT/Myb"/>
</dbReference>
<evidence type="ECO:0000313" key="10">
    <source>
        <dbReference type="EMBL" id="GAQ86040.1"/>
    </source>
</evidence>
<evidence type="ECO:0000256" key="5">
    <source>
        <dbReference type="ARBA" id="ARBA00023163"/>
    </source>
</evidence>
<keyword evidence="3" id="KW-0805">Transcription regulation</keyword>
<feature type="compositionally biased region" description="Polar residues" evidence="7">
    <location>
        <begin position="179"/>
        <end position="200"/>
    </location>
</feature>
<dbReference type="PROSITE" id="PS51294">
    <property type="entry name" value="HTH_MYB"/>
    <property type="match status" value="2"/>
</dbReference>
<dbReference type="GO" id="GO:0005634">
    <property type="term" value="C:nucleus"/>
    <property type="evidence" value="ECO:0000318"/>
    <property type="project" value="GO_Central"/>
</dbReference>
<dbReference type="GO" id="GO:0006355">
    <property type="term" value="P:regulation of DNA-templated transcription"/>
    <property type="evidence" value="ECO:0000318"/>
    <property type="project" value="GO_Central"/>
</dbReference>
<dbReference type="PANTHER" id="PTHR47995">
    <property type="entry name" value="TRANSCRIPTION FACTOR MYB33-RELATED"/>
    <property type="match status" value="1"/>
</dbReference>
<evidence type="ECO:0000256" key="1">
    <source>
        <dbReference type="ARBA" id="ARBA00004123"/>
    </source>
</evidence>
<dbReference type="InterPro" id="IPR017930">
    <property type="entry name" value="Myb_dom"/>
</dbReference>
<keyword evidence="5" id="KW-0804">Transcription</keyword>
<dbReference type="AlphaFoldDB" id="A0A1Y1I515"/>
<protein>
    <recommendedName>
        <fullName evidence="12">Myb domain protein</fullName>
    </recommendedName>
</protein>
<feature type="compositionally biased region" description="Polar residues" evidence="7">
    <location>
        <begin position="341"/>
        <end position="359"/>
    </location>
</feature>
<evidence type="ECO:0000256" key="2">
    <source>
        <dbReference type="ARBA" id="ARBA00022737"/>
    </source>
</evidence>
<feature type="region of interest" description="Disordered" evidence="7">
    <location>
        <begin position="1"/>
        <end position="58"/>
    </location>
</feature>
<dbReference type="SMART" id="SM00717">
    <property type="entry name" value="SANT"/>
    <property type="match status" value="2"/>
</dbReference>
<feature type="region of interest" description="Disordered" evidence="7">
    <location>
        <begin position="687"/>
        <end position="736"/>
    </location>
</feature>
<dbReference type="Gene3D" id="1.10.10.60">
    <property type="entry name" value="Homeodomain-like"/>
    <property type="match status" value="2"/>
</dbReference>
<evidence type="ECO:0000313" key="11">
    <source>
        <dbReference type="Proteomes" id="UP000054558"/>
    </source>
</evidence>
<dbReference type="OrthoDB" id="728623at2759"/>
<feature type="compositionally biased region" description="Low complexity" evidence="7">
    <location>
        <begin position="700"/>
        <end position="717"/>
    </location>
</feature>
<evidence type="ECO:0000256" key="6">
    <source>
        <dbReference type="ARBA" id="ARBA00023242"/>
    </source>
</evidence>
<dbReference type="CDD" id="cd00167">
    <property type="entry name" value="SANT"/>
    <property type="match status" value="2"/>
</dbReference>
<feature type="region of interest" description="Disordered" evidence="7">
    <location>
        <begin position="512"/>
        <end position="588"/>
    </location>
</feature>
<dbReference type="GO" id="GO:0003677">
    <property type="term" value="F:DNA binding"/>
    <property type="evidence" value="ECO:0007669"/>
    <property type="project" value="UniProtKB-KW"/>
</dbReference>
<feature type="compositionally biased region" description="Low complexity" evidence="7">
    <location>
        <begin position="363"/>
        <end position="378"/>
    </location>
</feature>
<sequence length="736" mass="78263">MEDCAPAVDTQHVSQEGADGGEALPDSAWGGQHWNAGQAKGRGGREGTRKGLNLSRGSRSWSKKEDSILLLHVAAHGEAHWRKASEVYGLNRSDKSCRLRFKNHLAPSLKKTPLSDVEWAQIIELHKLYGNKWTTIASKLPGRTDNEVKNAWYTQLKRAERKRKELDLAKQPRFAMASSIESNELSTNQKQRPISATSGIDTEGDSARAQSAPQGRGANQRNTAWDLTQEGTFKFPAGTGSSSLAGGFPRYPLGYPPVSIAPQSVQSRASESHGSWLAQPGPEQPFSVDDFLLSSPLPLAPTAPRIVPAERSSAPFGGPSPLQSAANPRPRTSLRFPSPRSVRSLTSQPSAISVPSASTARFPAPSTASGPYGSGGAAASAPLWTLQQLMASCEPEPEKLSSTTAGPPAMFRFPPSGSRNVSGGPGFSHVPGGTFPRPTEAPAGGMRSPRAVNVLGGAPWRFQGDFDGESSPWQPVQLRAGIWTVTGDSWGPAVQPAPPPFRPVATDIRPRTQRQRITSLSGMSRTNNLRVRVDNPSGEYPRQENFVQSLDPWEGPQQTELPQNPPWDPATDLSLGPARGLSPVQAPEHPDQGLVALSPVSTTLLLPVSSFVLPPVDPIPPGAEGGLQHPGISLSPPPDFFWRITDHVKDTFAASLAPPAALDYTRSPSVPNDLDWLEAGSAVSRAPSLGAYPDTSDVRGLLSDAGADAAADAGAEGDSPDEGDFPPLTGKDYEGF</sequence>
<keyword evidence="11" id="KW-1185">Reference proteome</keyword>
<gene>
    <name evidence="10" type="ORF">KFL_002670010</name>
</gene>
<reference evidence="10 11" key="1">
    <citation type="journal article" date="2014" name="Nat. Commun.">
        <title>Klebsormidium flaccidum genome reveals primary factors for plant terrestrial adaptation.</title>
        <authorList>
            <person name="Hori K."/>
            <person name="Maruyama F."/>
            <person name="Fujisawa T."/>
            <person name="Togashi T."/>
            <person name="Yamamoto N."/>
            <person name="Seo M."/>
            <person name="Sato S."/>
            <person name="Yamada T."/>
            <person name="Mori H."/>
            <person name="Tajima N."/>
            <person name="Moriyama T."/>
            <person name="Ikeuchi M."/>
            <person name="Watanabe M."/>
            <person name="Wada H."/>
            <person name="Kobayashi K."/>
            <person name="Saito M."/>
            <person name="Masuda T."/>
            <person name="Sasaki-Sekimoto Y."/>
            <person name="Mashiguchi K."/>
            <person name="Awai K."/>
            <person name="Shimojima M."/>
            <person name="Masuda S."/>
            <person name="Iwai M."/>
            <person name="Nobusawa T."/>
            <person name="Narise T."/>
            <person name="Kondo S."/>
            <person name="Saito H."/>
            <person name="Sato R."/>
            <person name="Murakawa M."/>
            <person name="Ihara Y."/>
            <person name="Oshima-Yamada Y."/>
            <person name="Ohtaka K."/>
            <person name="Satoh M."/>
            <person name="Sonobe K."/>
            <person name="Ishii M."/>
            <person name="Ohtani R."/>
            <person name="Kanamori-Sato M."/>
            <person name="Honoki R."/>
            <person name="Miyazaki D."/>
            <person name="Mochizuki H."/>
            <person name="Umetsu J."/>
            <person name="Higashi K."/>
            <person name="Shibata D."/>
            <person name="Kamiya Y."/>
            <person name="Sato N."/>
            <person name="Nakamura Y."/>
            <person name="Tabata S."/>
            <person name="Ida S."/>
            <person name="Kurokawa K."/>
            <person name="Ohta H."/>
        </authorList>
    </citation>
    <scope>NUCLEOTIDE SEQUENCE [LARGE SCALE GENOMIC DNA]</scope>
    <source>
        <strain evidence="10 11">NIES-2285</strain>
    </source>
</reference>
<accession>A0A1Y1I515</accession>
<dbReference type="GO" id="GO:0003700">
    <property type="term" value="F:DNA-binding transcription factor activity"/>
    <property type="evidence" value="ECO:0000318"/>
    <property type="project" value="GO_Central"/>
</dbReference>
<evidence type="ECO:0000256" key="4">
    <source>
        <dbReference type="ARBA" id="ARBA00023125"/>
    </source>
</evidence>
<organism evidence="10 11">
    <name type="scientific">Klebsormidium nitens</name>
    <name type="common">Green alga</name>
    <name type="synonym">Ulothrix nitens</name>
    <dbReference type="NCBI Taxonomy" id="105231"/>
    <lineage>
        <taxon>Eukaryota</taxon>
        <taxon>Viridiplantae</taxon>
        <taxon>Streptophyta</taxon>
        <taxon>Klebsormidiophyceae</taxon>
        <taxon>Klebsormidiales</taxon>
        <taxon>Klebsormidiaceae</taxon>
        <taxon>Klebsormidium</taxon>
    </lineage>
</organism>
<dbReference type="OMA" id="NPDPWFP"/>
<feature type="compositionally biased region" description="Polar residues" evidence="7">
    <location>
        <begin position="208"/>
        <end position="221"/>
    </location>
</feature>